<keyword evidence="11" id="KW-0732">Signal</keyword>
<dbReference type="EMBL" id="CP039346">
    <property type="protein sequence ID" value="QCD84744.1"/>
    <property type="molecule type" value="Genomic_DNA"/>
</dbReference>
<keyword evidence="13" id="KW-1185">Reference proteome</keyword>
<dbReference type="InterPro" id="IPR017972">
    <property type="entry name" value="Cyt_P450_CS"/>
</dbReference>
<keyword evidence="6" id="KW-0560">Oxidoreductase</keyword>
<evidence type="ECO:0000313" key="12">
    <source>
        <dbReference type="EMBL" id="QCD84744.1"/>
    </source>
</evidence>
<evidence type="ECO:0000256" key="3">
    <source>
        <dbReference type="ARBA" id="ARBA00010617"/>
    </source>
</evidence>
<evidence type="ECO:0000256" key="9">
    <source>
        <dbReference type="ARBA" id="ARBA00023136"/>
    </source>
</evidence>
<accession>A0A4D6L8K5</accession>
<dbReference type="InterPro" id="IPR036396">
    <property type="entry name" value="Cyt_P450_sf"/>
</dbReference>
<evidence type="ECO:0000256" key="1">
    <source>
        <dbReference type="ARBA" id="ARBA00001971"/>
    </source>
</evidence>
<gene>
    <name evidence="12" type="ORF">DEO72_LG2g5100</name>
</gene>
<dbReference type="PROSITE" id="PS00086">
    <property type="entry name" value="CYTOCHROME_P450"/>
    <property type="match status" value="2"/>
</dbReference>
<organism evidence="12 13">
    <name type="scientific">Vigna unguiculata</name>
    <name type="common">Cowpea</name>
    <dbReference type="NCBI Taxonomy" id="3917"/>
    <lineage>
        <taxon>Eukaryota</taxon>
        <taxon>Viridiplantae</taxon>
        <taxon>Streptophyta</taxon>
        <taxon>Embryophyta</taxon>
        <taxon>Tracheophyta</taxon>
        <taxon>Spermatophyta</taxon>
        <taxon>Magnoliopsida</taxon>
        <taxon>eudicotyledons</taxon>
        <taxon>Gunneridae</taxon>
        <taxon>Pentapetalae</taxon>
        <taxon>rosids</taxon>
        <taxon>fabids</taxon>
        <taxon>Fabales</taxon>
        <taxon>Fabaceae</taxon>
        <taxon>Papilionoideae</taxon>
        <taxon>50 kb inversion clade</taxon>
        <taxon>NPAAA clade</taxon>
        <taxon>indigoferoid/millettioid clade</taxon>
        <taxon>Phaseoleae</taxon>
        <taxon>Vigna</taxon>
    </lineage>
</organism>
<dbReference type="CDD" id="cd11072">
    <property type="entry name" value="CYP71-like"/>
    <property type="match status" value="2"/>
</dbReference>
<dbReference type="Proteomes" id="UP000501690">
    <property type="component" value="Linkage Group LG2"/>
</dbReference>
<keyword evidence="9" id="KW-0472">Membrane</keyword>
<dbReference type="GO" id="GO:0016705">
    <property type="term" value="F:oxidoreductase activity, acting on paired donors, with incorporation or reduction of molecular oxygen"/>
    <property type="evidence" value="ECO:0007669"/>
    <property type="project" value="InterPro"/>
</dbReference>
<dbReference type="SUPFAM" id="SSF48264">
    <property type="entry name" value="Cytochrome P450"/>
    <property type="match status" value="3"/>
</dbReference>
<dbReference type="Pfam" id="PF00067">
    <property type="entry name" value="p450"/>
    <property type="match status" value="2"/>
</dbReference>
<dbReference type="InterPro" id="IPR002401">
    <property type="entry name" value="Cyt_P450_E_grp-I"/>
</dbReference>
<dbReference type="GO" id="GO:0005506">
    <property type="term" value="F:iron ion binding"/>
    <property type="evidence" value="ECO:0007669"/>
    <property type="project" value="InterPro"/>
</dbReference>
<evidence type="ECO:0000256" key="4">
    <source>
        <dbReference type="ARBA" id="ARBA00022617"/>
    </source>
</evidence>
<keyword evidence="5 10" id="KW-0479">Metal-binding</keyword>
<name>A0A4D6L8K5_VIGUN</name>
<evidence type="ECO:0000256" key="2">
    <source>
        <dbReference type="ARBA" id="ARBA00004370"/>
    </source>
</evidence>
<evidence type="ECO:0000256" key="5">
    <source>
        <dbReference type="ARBA" id="ARBA00022723"/>
    </source>
</evidence>
<dbReference type="GO" id="GO:0004497">
    <property type="term" value="F:monooxygenase activity"/>
    <property type="evidence" value="ECO:0007669"/>
    <property type="project" value="UniProtKB-KW"/>
</dbReference>
<feature type="binding site" description="axial binding residue" evidence="10">
    <location>
        <position position="433"/>
    </location>
    <ligand>
        <name>heme</name>
        <dbReference type="ChEBI" id="CHEBI:30413"/>
    </ligand>
    <ligandPart>
        <name>Fe</name>
        <dbReference type="ChEBI" id="CHEBI:18248"/>
    </ligandPart>
</feature>
<comment type="similarity">
    <text evidence="3">Belongs to the cytochrome P450 family.</text>
</comment>
<dbReference type="AlphaFoldDB" id="A0A4D6L8K5"/>
<dbReference type="PRINTS" id="PR00385">
    <property type="entry name" value="P450"/>
</dbReference>
<dbReference type="GO" id="GO:0020037">
    <property type="term" value="F:heme binding"/>
    <property type="evidence" value="ECO:0007669"/>
    <property type="project" value="InterPro"/>
</dbReference>
<dbReference type="Gene3D" id="1.10.630.10">
    <property type="entry name" value="Cytochrome P450"/>
    <property type="match status" value="3"/>
</dbReference>
<comment type="subcellular location">
    <subcellularLocation>
        <location evidence="2">Membrane</location>
    </subcellularLocation>
</comment>
<evidence type="ECO:0000256" key="10">
    <source>
        <dbReference type="PIRSR" id="PIRSR602401-1"/>
    </source>
</evidence>
<proteinExistence type="inferred from homology"/>
<dbReference type="GO" id="GO:0016020">
    <property type="term" value="C:membrane"/>
    <property type="evidence" value="ECO:0007669"/>
    <property type="project" value="UniProtKB-SubCell"/>
</dbReference>
<dbReference type="PANTHER" id="PTHR47943">
    <property type="entry name" value="CYTOCHROME P450 93A3-LIKE"/>
    <property type="match status" value="1"/>
</dbReference>
<reference evidence="12 13" key="1">
    <citation type="submission" date="2019-04" db="EMBL/GenBank/DDBJ databases">
        <title>An improved genome assembly and genetic linkage map for asparagus bean, Vigna unguiculata ssp. sesquipedialis.</title>
        <authorList>
            <person name="Xia Q."/>
            <person name="Zhang R."/>
            <person name="Dong Y."/>
        </authorList>
    </citation>
    <scope>NUCLEOTIDE SEQUENCE [LARGE SCALE GENOMIC DNA]</scope>
    <source>
        <tissue evidence="12">Leaf</tissue>
    </source>
</reference>
<feature type="signal peptide" evidence="11">
    <location>
        <begin position="1"/>
        <end position="19"/>
    </location>
</feature>
<evidence type="ECO:0000256" key="8">
    <source>
        <dbReference type="ARBA" id="ARBA00023033"/>
    </source>
</evidence>
<sequence length="968" mass="110600">MILIAIFLASLAFLWLCRSKKKTDNLPPGPIGLPILGSLNKLGANPHRDLHRLAQKYGPVMFLRLGFVPTVVVSSPQAAELFLKTHDLVFANRPRYQAQKYVSWGQKNLGFVEYGSYWRNMRKMCTLELLSQTKINSFRSTREEELDLLIKLLREAAKDGAAVDVSAKVSKLSADMACRMILGKKYMDQDLDEKGFKAVMQEALHLVATPNMGDYIPYIAALDLPGLNRRLKVVHKIFDDFFEKIIDEHMESGKEEEKRQEFVDVMLGFYGTENSEYRIERANIKAILMDMLGGSVDTSAASIEWTVSELIKNPRVMKKLQEELESVVGMKRKVEESDLEKLEYLDMVIKESLRLHPVVPLLIPHESREDCMVGEFFIPKKSKVIVNAWAIMRDPSAWVDAEKFWPERFEGINIDVRGRDFELIPFGSGRRGCPGMQLGLTVVRQTVAQVVHCFDWKLPDNMLPSESKKKANNLPPGPIGLPILGSLNKLGANPHRDLHQLAQKYGPVMFLRLGFVPTVVVSSPQAAELFLKTHDLVFASRPRYQAQKFVSWGQRNLGFAEYGSYWRNMRKMCTLELLSQTKINSFRSMREEELDLLIKLLREAAKDGAAVDFSAKVSKLSADMAYMACRMILGKKYMDQDLDEKGFKAVMQEALHLVAIPNMGDYIPYIAALDLQGLTRRLKVVHNIFDDFFEKIIDEHMESEQGEEKTKDFVDVMLGFYGTENSEYRIERDNIKAILMDMLAGSVDTSATSVEWTLSELLKNPRVMKKLQTELESVVGMERKVEESDLEKLEYLDMVIKESLRLHPVAPLLIPHQSIEDCMVGDYFIPKKSRVIVNAWAIMRDPSAWDDAEKVIVNAWAIMRDPSAWDDAEKFWPERFEGRNIDVRGSEFELIPFGSGRRRCPGMQLGLTVVRETVAQLVHCFDWKLPNDVLEEELDMTEKFGLTMPRANHLFAIPTYRLSHERDC</sequence>
<keyword evidence="8" id="KW-0503">Monooxygenase</keyword>
<evidence type="ECO:0000313" key="13">
    <source>
        <dbReference type="Proteomes" id="UP000501690"/>
    </source>
</evidence>
<evidence type="ECO:0000256" key="7">
    <source>
        <dbReference type="ARBA" id="ARBA00023004"/>
    </source>
</evidence>
<evidence type="ECO:0000256" key="11">
    <source>
        <dbReference type="SAM" id="SignalP"/>
    </source>
</evidence>
<protein>
    <submittedName>
        <fullName evidence="12">Ferulate-5-hydroxylase</fullName>
    </submittedName>
</protein>
<comment type="cofactor">
    <cofactor evidence="1 10">
        <name>heme</name>
        <dbReference type="ChEBI" id="CHEBI:30413"/>
    </cofactor>
</comment>
<keyword evidence="4 10" id="KW-0349">Heme</keyword>
<dbReference type="FunFam" id="1.10.630.10:FF:000011">
    <property type="entry name" value="Cytochrome P450 83B1"/>
    <property type="match status" value="2"/>
</dbReference>
<evidence type="ECO:0000256" key="6">
    <source>
        <dbReference type="ARBA" id="ARBA00023002"/>
    </source>
</evidence>
<dbReference type="InterPro" id="IPR001128">
    <property type="entry name" value="Cyt_P450"/>
</dbReference>
<feature type="chain" id="PRO_5020027757" evidence="11">
    <location>
        <begin position="20"/>
        <end position="968"/>
    </location>
</feature>
<dbReference type="PANTHER" id="PTHR47943:SF2">
    <property type="entry name" value="CYTOCHROME P450"/>
    <property type="match status" value="1"/>
</dbReference>
<keyword evidence="7 10" id="KW-0408">Iron</keyword>
<dbReference type="PRINTS" id="PR00463">
    <property type="entry name" value="EP450I"/>
</dbReference>